<dbReference type="EMBL" id="JARBJD010000044">
    <property type="protein sequence ID" value="KAK2957714.1"/>
    <property type="molecule type" value="Genomic_DNA"/>
</dbReference>
<dbReference type="Proteomes" id="UP001281761">
    <property type="component" value="Unassembled WGS sequence"/>
</dbReference>
<accession>A0ABQ9Y225</accession>
<evidence type="ECO:0000313" key="2">
    <source>
        <dbReference type="Proteomes" id="UP001281761"/>
    </source>
</evidence>
<protein>
    <submittedName>
        <fullName evidence="1">Uncharacterized protein</fullName>
    </submittedName>
</protein>
<gene>
    <name evidence="1" type="ORF">BLNAU_7369</name>
</gene>
<name>A0ABQ9Y225_9EUKA</name>
<keyword evidence="2" id="KW-1185">Reference proteome</keyword>
<sequence length="207" mass="23927">MPPTLKIFAEKLRFTYTTLHREYQENNSKVFFENLFPNSCLSMELASTLLKLISLPSDALKRAFIAFYAVVHHSTSPAFTISETKTGFIQRTSSVGPLSQTKFLTFDGRPYEIMPLDQSEILMKTLDTRKEKENLERNLKDILFRSSWISLLSHILFDAHMFARYCTYQTQFPAIALALNRVCTRKGTNPHFHVEIPHTRRGLIDMS</sequence>
<organism evidence="1 2">
    <name type="scientific">Blattamonas nauphoetae</name>
    <dbReference type="NCBI Taxonomy" id="2049346"/>
    <lineage>
        <taxon>Eukaryota</taxon>
        <taxon>Metamonada</taxon>
        <taxon>Preaxostyla</taxon>
        <taxon>Oxymonadida</taxon>
        <taxon>Blattamonas</taxon>
    </lineage>
</organism>
<reference evidence="1 2" key="1">
    <citation type="journal article" date="2022" name="bioRxiv">
        <title>Genomics of Preaxostyla Flagellates Illuminates Evolutionary Transitions and the Path Towards Mitochondrial Loss.</title>
        <authorList>
            <person name="Novak L.V.F."/>
            <person name="Treitli S.C."/>
            <person name="Pyrih J."/>
            <person name="Halakuc P."/>
            <person name="Pipaliya S.V."/>
            <person name="Vacek V."/>
            <person name="Brzon O."/>
            <person name="Soukal P."/>
            <person name="Eme L."/>
            <person name="Dacks J.B."/>
            <person name="Karnkowska A."/>
            <person name="Elias M."/>
            <person name="Hampl V."/>
        </authorList>
    </citation>
    <scope>NUCLEOTIDE SEQUENCE [LARGE SCALE GENOMIC DNA]</scope>
    <source>
        <strain evidence="1">NAU3</strain>
        <tissue evidence="1">Gut</tissue>
    </source>
</reference>
<proteinExistence type="predicted"/>
<comment type="caution">
    <text evidence="1">The sequence shown here is derived from an EMBL/GenBank/DDBJ whole genome shotgun (WGS) entry which is preliminary data.</text>
</comment>
<evidence type="ECO:0000313" key="1">
    <source>
        <dbReference type="EMBL" id="KAK2957714.1"/>
    </source>
</evidence>